<gene>
    <name evidence="9" type="ORF">GCM10022404_24260</name>
</gene>
<name>A0ABP7KD90_9RHOB</name>
<evidence type="ECO:0000256" key="5">
    <source>
        <dbReference type="ARBA" id="ARBA00022842"/>
    </source>
</evidence>
<feature type="domain" description="Glutamate-ammonia ligase adenylyltransferase repeated" evidence="7">
    <location>
        <begin position="63"/>
        <end position="274"/>
    </location>
</feature>
<reference evidence="10" key="1">
    <citation type="journal article" date="2019" name="Int. J. Syst. Evol. Microbiol.">
        <title>The Global Catalogue of Microorganisms (GCM) 10K type strain sequencing project: providing services to taxonomists for standard genome sequencing and annotation.</title>
        <authorList>
            <consortium name="The Broad Institute Genomics Platform"/>
            <consortium name="The Broad Institute Genome Sequencing Center for Infectious Disease"/>
            <person name="Wu L."/>
            <person name="Ma J."/>
        </authorList>
    </citation>
    <scope>NUCLEOTIDE SEQUENCE [LARGE SCALE GENOMIC DNA]</scope>
    <source>
        <strain evidence="10">JCM 17190</strain>
    </source>
</reference>
<keyword evidence="5" id="KW-0460">Magnesium</keyword>
<feature type="domain" description="PII-uridylyltransferase/Glutamine-synthetase adenylyltransferase" evidence="8">
    <location>
        <begin position="297"/>
        <end position="437"/>
    </location>
</feature>
<dbReference type="PANTHER" id="PTHR30621:SF0">
    <property type="entry name" value="BIFUNCTIONAL GLUTAMINE SYNTHETASE ADENYLYLTRANSFERASE_ADENYLYL-REMOVING ENZYME"/>
    <property type="match status" value="1"/>
</dbReference>
<evidence type="ECO:0000256" key="6">
    <source>
        <dbReference type="ARBA" id="ARBA00023268"/>
    </source>
</evidence>
<keyword evidence="3" id="KW-0547">Nucleotide-binding</keyword>
<dbReference type="EMBL" id="BAABDF010000007">
    <property type="protein sequence ID" value="GAA3873575.1"/>
    <property type="molecule type" value="Genomic_DNA"/>
</dbReference>
<keyword evidence="1" id="KW-0808">Transferase</keyword>
<evidence type="ECO:0000256" key="4">
    <source>
        <dbReference type="ARBA" id="ARBA00022840"/>
    </source>
</evidence>
<keyword evidence="6" id="KW-0511">Multifunctional enzyme</keyword>
<dbReference type="SUPFAM" id="SSF81593">
    <property type="entry name" value="Nucleotidyltransferase substrate binding subunit/domain"/>
    <property type="match status" value="2"/>
</dbReference>
<accession>A0ABP7KD90</accession>
<dbReference type="RefSeq" id="WP_344847465.1">
    <property type="nucleotide sequence ID" value="NZ_BAABDF010000007.1"/>
</dbReference>
<dbReference type="InterPro" id="IPR013546">
    <property type="entry name" value="PII_UdlTrfase/GS_AdlTrfase"/>
</dbReference>
<keyword evidence="4" id="KW-0067">ATP-binding</keyword>
<dbReference type="Gene3D" id="3.30.460.10">
    <property type="entry name" value="Beta Polymerase, domain 2"/>
    <property type="match status" value="2"/>
</dbReference>
<proteinExistence type="predicted"/>
<dbReference type="InterPro" id="IPR005190">
    <property type="entry name" value="GlnE_rpt_dom"/>
</dbReference>
<dbReference type="InterPro" id="IPR043519">
    <property type="entry name" value="NT_sf"/>
</dbReference>
<keyword evidence="2 9" id="KW-0548">Nucleotidyltransferase</keyword>
<evidence type="ECO:0000259" key="8">
    <source>
        <dbReference type="Pfam" id="PF08335"/>
    </source>
</evidence>
<sequence>MTTENRITRLPRIYESDRAAEAAAVTPWASGAVSELITGAASCAPYLHGLILKEHAWLEGALADPEAALAHTLAQTRALTGGDVAAGTRQGKRRVALLSALCDLGGIWALENVTGALSDLADAATHVALRAEVAREIAKGKLPGQVEADIETCGGMVALAMGKHGAHELNYSSDIDLICLFDQDRFEASDQMDARAAFIRATRRAMTTLSEPTGDGYVFRTDLRLRPNPSTTPVCFAMEAAERYYESVGRTWERAAFIKARPAAGDIHAGSRFLDDLSPFVWRRHLDFAAIEEIHDLRRKIRDHKGLGGDFHLEGHNVKLGQGGIREIEFFAQTRQLIAGGRDRELRERGTITALAKLAQKAWIDAKTAQVLSDDYRAHRELEHRLQMMRDQQTHSLPTTPDEFDRLAALMGTDTDTLRADVAQRTERVDAMTEAFFAPTTAPSPQVKRENDFAQITAEWHTYPCLRSERAQTIFDRLKPALFSRLEKLDNPVETLTHLDGFMRGLPAGVQLFSLFDANPPLVDLLLDVASTAPHLARYLSQNSGVLDAVIGGDFFSPWPGVAGLTAALGAQLEAAQDDYEKKLDLSRRWSKEWHFRVGVHHLRDLIGADEAGRQYCDIARACVAALYPQVVAEFARKHGPPPGLGAMVLAMGSLGAGRLTAASDLDMIVIYNADGVEASDGRRPLPARTYYSRLTQALITAMTTQTAEGKLYEVDMRLRPSGNQGPVATSLQSFERYQRDEAWVWEHLALTRATPVAGDDALVVAVEKVRASVLGAPKDDAHVRHETNAMRLRLSEVKPGDRWDPKNGAGRMMDIELIAETAALLSATMDSDVYAQIAAGQRAGWFTDEEAATLGETYRLMWRMQSGARLLTGEKLDPDTIGAGGRGFLARSTGTASLDALADLAATQAAQAAKVIDLVLDRPFGAP</sequence>
<dbReference type="Gene3D" id="1.20.120.330">
    <property type="entry name" value="Nucleotidyltransferases domain 2"/>
    <property type="match status" value="2"/>
</dbReference>
<dbReference type="InterPro" id="IPR023057">
    <property type="entry name" value="GlnE"/>
</dbReference>
<dbReference type="SUPFAM" id="SSF81301">
    <property type="entry name" value="Nucleotidyltransferase"/>
    <property type="match status" value="2"/>
</dbReference>
<evidence type="ECO:0000256" key="2">
    <source>
        <dbReference type="ARBA" id="ARBA00022695"/>
    </source>
</evidence>
<dbReference type="GO" id="GO:0016779">
    <property type="term" value="F:nucleotidyltransferase activity"/>
    <property type="evidence" value="ECO:0007669"/>
    <property type="project" value="UniProtKB-KW"/>
</dbReference>
<dbReference type="Pfam" id="PF03710">
    <property type="entry name" value="GlnE"/>
    <property type="match status" value="2"/>
</dbReference>
<organism evidence="9 10">
    <name type="scientific">Celeribacter arenosi</name>
    <dbReference type="NCBI Taxonomy" id="792649"/>
    <lineage>
        <taxon>Bacteria</taxon>
        <taxon>Pseudomonadati</taxon>
        <taxon>Pseudomonadota</taxon>
        <taxon>Alphaproteobacteria</taxon>
        <taxon>Rhodobacterales</taxon>
        <taxon>Roseobacteraceae</taxon>
        <taxon>Celeribacter</taxon>
    </lineage>
</organism>
<dbReference type="Proteomes" id="UP001399917">
    <property type="component" value="Unassembled WGS sequence"/>
</dbReference>
<dbReference type="Pfam" id="PF08335">
    <property type="entry name" value="GlnD_UR_UTase"/>
    <property type="match status" value="2"/>
</dbReference>
<comment type="caution">
    <text evidence="9">The sequence shown here is derived from an EMBL/GenBank/DDBJ whole genome shotgun (WGS) entry which is preliminary data.</text>
</comment>
<feature type="domain" description="Glutamate-ammonia ligase adenylyltransferase repeated" evidence="7">
    <location>
        <begin position="526"/>
        <end position="768"/>
    </location>
</feature>
<evidence type="ECO:0000313" key="9">
    <source>
        <dbReference type="EMBL" id="GAA3873575.1"/>
    </source>
</evidence>
<evidence type="ECO:0000259" key="7">
    <source>
        <dbReference type="Pfam" id="PF03710"/>
    </source>
</evidence>
<dbReference type="PANTHER" id="PTHR30621">
    <property type="entry name" value="GLUTAMINE SYNTHETASE ADENYLYLTRANSFERASE"/>
    <property type="match status" value="1"/>
</dbReference>
<evidence type="ECO:0000256" key="3">
    <source>
        <dbReference type="ARBA" id="ARBA00022741"/>
    </source>
</evidence>
<dbReference type="CDD" id="cd05401">
    <property type="entry name" value="NT_GlnE_GlnD_like"/>
    <property type="match status" value="2"/>
</dbReference>
<feature type="domain" description="PII-uridylyltransferase/Glutamine-synthetase adenylyltransferase" evidence="8">
    <location>
        <begin position="807"/>
        <end position="909"/>
    </location>
</feature>
<protein>
    <submittedName>
        <fullName evidence="9">[glutamate--ammonia-ligase] adenylyltransferase</fullName>
    </submittedName>
</protein>
<evidence type="ECO:0000256" key="1">
    <source>
        <dbReference type="ARBA" id="ARBA00022679"/>
    </source>
</evidence>
<keyword evidence="10" id="KW-1185">Reference proteome</keyword>
<evidence type="ECO:0000313" key="10">
    <source>
        <dbReference type="Proteomes" id="UP001399917"/>
    </source>
</evidence>